<reference evidence="1 2" key="2">
    <citation type="submission" date="2018-11" db="EMBL/GenBank/DDBJ databases">
        <authorList>
            <consortium name="Pathogen Informatics"/>
        </authorList>
    </citation>
    <scope>NUCLEOTIDE SEQUENCE [LARGE SCALE GENOMIC DNA]</scope>
    <source>
        <strain evidence="1 2">MHpl1</strain>
    </source>
</reference>
<name>A0A0N4X217_HAEPC</name>
<accession>A0A0N4X217</accession>
<evidence type="ECO:0000313" key="2">
    <source>
        <dbReference type="Proteomes" id="UP000268014"/>
    </source>
</evidence>
<proteinExistence type="predicted"/>
<evidence type="ECO:0000313" key="1">
    <source>
        <dbReference type="EMBL" id="VDO70766.1"/>
    </source>
</evidence>
<evidence type="ECO:0000313" key="3">
    <source>
        <dbReference type="WBParaSite" id="HPLM_0001839101-mRNA-1"/>
    </source>
</evidence>
<dbReference type="EMBL" id="UZAF01020542">
    <property type="protein sequence ID" value="VDO70766.1"/>
    <property type="molecule type" value="Genomic_DNA"/>
</dbReference>
<organism evidence="3">
    <name type="scientific">Haemonchus placei</name>
    <name type="common">Barber's pole worm</name>
    <dbReference type="NCBI Taxonomy" id="6290"/>
    <lineage>
        <taxon>Eukaryota</taxon>
        <taxon>Metazoa</taxon>
        <taxon>Ecdysozoa</taxon>
        <taxon>Nematoda</taxon>
        <taxon>Chromadorea</taxon>
        <taxon>Rhabditida</taxon>
        <taxon>Rhabditina</taxon>
        <taxon>Rhabditomorpha</taxon>
        <taxon>Strongyloidea</taxon>
        <taxon>Trichostrongylidae</taxon>
        <taxon>Haemonchus</taxon>
    </lineage>
</organism>
<gene>
    <name evidence="1" type="ORF">HPLM_LOCUS18383</name>
</gene>
<protein>
    <submittedName>
        <fullName evidence="3">Asparaginase</fullName>
    </submittedName>
</protein>
<reference evidence="3" key="1">
    <citation type="submission" date="2017-02" db="UniProtKB">
        <authorList>
            <consortium name="WormBaseParasite"/>
        </authorList>
    </citation>
    <scope>IDENTIFICATION</scope>
</reference>
<dbReference type="WBParaSite" id="HPLM_0001839101-mRNA-1">
    <property type="protein sequence ID" value="HPLM_0001839101-mRNA-1"/>
    <property type="gene ID" value="HPLM_0001839101"/>
</dbReference>
<keyword evidence="2" id="KW-1185">Reference proteome</keyword>
<dbReference type="Proteomes" id="UP000268014">
    <property type="component" value="Unassembled WGS sequence"/>
</dbReference>
<dbReference type="AlphaFoldDB" id="A0A0N4X217"/>
<sequence length="60" mass="6455">MGSSPGVLSMHAAQIVDTICGDAYITDPTPVPVSDAHMRQLVTQCRSNAELVQNLLYEPL</sequence>